<feature type="transmembrane region" description="Helical" evidence="1">
    <location>
        <begin position="6"/>
        <end position="28"/>
    </location>
</feature>
<protein>
    <submittedName>
        <fullName evidence="2">Uncharacterized protein</fullName>
    </submittedName>
</protein>
<evidence type="ECO:0000313" key="2">
    <source>
        <dbReference type="EMBL" id="CRK83094.1"/>
    </source>
</evidence>
<keyword evidence="1" id="KW-0472">Membrane</keyword>
<name>A0A0U1NYI6_9BACI</name>
<evidence type="ECO:0000256" key="1">
    <source>
        <dbReference type="SAM" id="Phobius"/>
    </source>
</evidence>
<accession>A0A0U1NYI6</accession>
<dbReference type="AlphaFoldDB" id="A0A0U1NYI6"/>
<dbReference type="EMBL" id="CVRB01000003">
    <property type="protein sequence ID" value="CRK83094.1"/>
    <property type="molecule type" value="Genomic_DNA"/>
</dbReference>
<dbReference type="RefSeq" id="WP_090635379.1">
    <property type="nucleotide sequence ID" value="NZ_CVRB01000003.1"/>
</dbReference>
<keyword evidence="1" id="KW-1133">Transmembrane helix</keyword>
<sequence>MMEILPSVLPILFIFLDMIVMIACLRKITNQTYFRYYNKIIWMFIVVFGSILGQLMYFILEDNRDYK</sequence>
<dbReference type="GO" id="GO:0005886">
    <property type="term" value="C:plasma membrane"/>
    <property type="evidence" value="ECO:0007669"/>
    <property type="project" value="UniProtKB-SubCell"/>
</dbReference>
<dbReference type="OrthoDB" id="2939479at2"/>
<organism evidence="2 3">
    <name type="scientific">Neobacillus massiliamazoniensis</name>
    <dbReference type="NCBI Taxonomy" id="1499688"/>
    <lineage>
        <taxon>Bacteria</taxon>
        <taxon>Bacillati</taxon>
        <taxon>Bacillota</taxon>
        <taxon>Bacilli</taxon>
        <taxon>Bacillales</taxon>
        <taxon>Bacillaceae</taxon>
        <taxon>Neobacillus</taxon>
    </lineage>
</organism>
<reference evidence="3" key="1">
    <citation type="submission" date="2015-05" db="EMBL/GenBank/DDBJ databases">
        <authorList>
            <person name="Urmite Genomes"/>
        </authorList>
    </citation>
    <scope>NUCLEOTIDE SEQUENCE [LARGE SCALE GENOMIC DNA]</scope>
    <source>
        <strain evidence="3">LF1</strain>
    </source>
</reference>
<dbReference type="Proteomes" id="UP000199087">
    <property type="component" value="Unassembled WGS sequence"/>
</dbReference>
<keyword evidence="3" id="KW-1185">Reference proteome</keyword>
<gene>
    <name evidence="2" type="ORF">BN000_03052</name>
</gene>
<keyword evidence="1" id="KW-0812">Transmembrane</keyword>
<proteinExistence type="predicted"/>
<feature type="transmembrane region" description="Helical" evidence="1">
    <location>
        <begin position="40"/>
        <end position="60"/>
    </location>
</feature>
<evidence type="ECO:0000313" key="3">
    <source>
        <dbReference type="Proteomes" id="UP000199087"/>
    </source>
</evidence>